<dbReference type="AlphaFoldDB" id="A0A0B4XUC9"/>
<dbReference type="SFLD" id="SFLDG01150">
    <property type="entry name" value="Main.1:_Beta-like"/>
    <property type="match status" value="1"/>
</dbReference>
<dbReference type="SUPFAM" id="SSF52833">
    <property type="entry name" value="Thioredoxin-like"/>
    <property type="match status" value="1"/>
</dbReference>
<dbReference type="GO" id="GO:0016740">
    <property type="term" value="F:transferase activity"/>
    <property type="evidence" value="ECO:0007669"/>
    <property type="project" value="UniProtKB-KW"/>
</dbReference>
<evidence type="ECO:0000313" key="3">
    <source>
        <dbReference type="Proteomes" id="UP000006764"/>
    </source>
</evidence>
<organism evidence="2 3">
    <name type="scientific">Isoalcanivorax pacificus W11-5</name>
    <dbReference type="NCBI Taxonomy" id="391936"/>
    <lineage>
        <taxon>Bacteria</taxon>
        <taxon>Pseudomonadati</taxon>
        <taxon>Pseudomonadota</taxon>
        <taxon>Gammaproteobacteria</taxon>
        <taxon>Oceanospirillales</taxon>
        <taxon>Alcanivoracaceae</taxon>
        <taxon>Isoalcanivorax</taxon>
    </lineage>
</organism>
<dbReference type="Gene3D" id="3.40.30.10">
    <property type="entry name" value="Glutaredoxin"/>
    <property type="match status" value="1"/>
</dbReference>
<protein>
    <submittedName>
        <fullName evidence="2">Glutathione S-transferase</fullName>
    </submittedName>
</protein>
<dbReference type="InterPro" id="IPR040079">
    <property type="entry name" value="Glutathione_S-Trfase"/>
</dbReference>
<proteinExistence type="predicted"/>
<dbReference type="CDD" id="cd03207">
    <property type="entry name" value="GST_C_8"/>
    <property type="match status" value="1"/>
</dbReference>
<feature type="domain" description="GST N-terminal" evidence="1">
    <location>
        <begin position="1"/>
        <end position="78"/>
    </location>
</feature>
<dbReference type="InterPro" id="IPR036282">
    <property type="entry name" value="Glutathione-S-Trfase_C_sf"/>
</dbReference>
<dbReference type="PROSITE" id="PS50404">
    <property type="entry name" value="GST_NTER"/>
    <property type="match status" value="1"/>
</dbReference>
<dbReference type="CDD" id="cd03046">
    <property type="entry name" value="GST_N_GTT1_like"/>
    <property type="match status" value="1"/>
</dbReference>
<reference evidence="2 3" key="1">
    <citation type="journal article" date="2012" name="J. Bacteriol.">
        <title>Genome sequence of an alkane-degrading bacterium, Alcanivorax pacificus type strain W11-5, isolated from deep sea sediment.</title>
        <authorList>
            <person name="Lai Q."/>
            <person name="Shao Z."/>
        </authorList>
    </citation>
    <scope>NUCLEOTIDE SEQUENCE [LARGE SCALE GENOMIC DNA]</scope>
    <source>
        <strain evidence="2 3">W11-5</strain>
    </source>
</reference>
<dbReference type="EMBL" id="CP004387">
    <property type="protein sequence ID" value="AJD49877.1"/>
    <property type="molecule type" value="Genomic_DNA"/>
</dbReference>
<dbReference type="OrthoDB" id="9810080at2"/>
<dbReference type="PANTHER" id="PTHR44051:SF8">
    <property type="entry name" value="GLUTATHIONE S-TRANSFERASE GSTA"/>
    <property type="match status" value="1"/>
</dbReference>
<keyword evidence="3" id="KW-1185">Reference proteome</keyword>
<dbReference type="KEGG" id="apac:S7S_17325"/>
<dbReference type="InterPro" id="IPR004045">
    <property type="entry name" value="Glutathione_S-Trfase_N"/>
</dbReference>
<dbReference type="STRING" id="391936.S7S_17325"/>
<accession>A0A0B4XUC9</accession>
<evidence type="ECO:0000313" key="2">
    <source>
        <dbReference type="EMBL" id="AJD49877.1"/>
    </source>
</evidence>
<dbReference type="Pfam" id="PF13417">
    <property type="entry name" value="GST_N_3"/>
    <property type="match status" value="1"/>
</dbReference>
<dbReference type="PANTHER" id="PTHR44051">
    <property type="entry name" value="GLUTATHIONE S-TRANSFERASE-RELATED"/>
    <property type="match status" value="1"/>
</dbReference>
<keyword evidence="2" id="KW-0808">Transferase</keyword>
<dbReference type="Proteomes" id="UP000006764">
    <property type="component" value="Chromosome"/>
</dbReference>
<dbReference type="RefSeq" id="WP_008734895.1">
    <property type="nucleotide sequence ID" value="NZ_CP004387.1"/>
</dbReference>
<dbReference type="InterPro" id="IPR036249">
    <property type="entry name" value="Thioredoxin-like_sf"/>
</dbReference>
<sequence>MLMLHHAPRSRSTGILWLLEELAVPFDVHHVDIRGNVAEEYRRIHPHKKVPALQDGDTIVTERAAICLYLCEKFPKAGLAPPIGDAQRAAFLSGLVYCDAVVDPCIAVRAQGWDADPSGLSFGRFEDMALHLERRLERGPYALGDTFTALDTQLGCAVLWGLQLFNLLPDKPAFRDYLARVTARPTFQRAMARDQQLAN</sequence>
<name>A0A0B4XUC9_9GAMM</name>
<dbReference type="SUPFAM" id="SSF47616">
    <property type="entry name" value="GST C-terminal domain-like"/>
    <property type="match status" value="1"/>
</dbReference>
<dbReference type="Gene3D" id="1.20.1050.10">
    <property type="match status" value="1"/>
</dbReference>
<evidence type="ECO:0000259" key="1">
    <source>
        <dbReference type="PROSITE" id="PS50404"/>
    </source>
</evidence>
<dbReference type="SFLD" id="SFLDS00019">
    <property type="entry name" value="Glutathione_Transferase_(cytos"/>
    <property type="match status" value="1"/>
</dbReference>
<dbReference type="HOGENOM" id="CLU_011226_6_4_6"/>
<gene>
    <name evidence="2" type="ORF">S7S_17325</name>
</gene>
<dbReference type="SFLD" id="SFLDG00358">
    <property type="entry name" value="Main_(cytGST)"/>
    <property type="match status" value="1"/>
</dbReference>